<feature type="non-terminal residue" evidence="3">
    <location>
        <position position="199"/>
    </location>
</feature>
<dbReference type="Proteomes" id="UP000708208">
    <property type="component" value="Unassembled WGS sequence"/>
</dbReference>
<dbReference type="GO" id="GO:0042421">
    <property type="term" value="P:norepinephrine biosynthetic process"/>
    <property type="evidence" value="ECO:0007669"/>
    <property type="project" value="TreeGrafter"/>
</dbReference>
<dbReference type="Pfam" id="PF01082">
    <property type="entry name" value="Cu2_monooxygen"/>
    <property type="match status" value="1"/>
</dbReference>
<comment type="similarity">
    <text evidence="1">Belongs to the copper type II ascorbate-dependent monooxygenase family.</text>
</comment>
<dbReference type="InterPro" id="IPR000945">
    <property type="entry name" value="DBH-like"/>
</dbReference>
<evidence type="ECO:0000259" key="2">
    <source>
        <dbReference type="PROSITE" id="PS50836"/>
    </source>
</evidence>
<feature type="domain" description="DOMON" evidence="2">
    <location>
        <begin position="1"/>
        <end position="79"/>
    </location>
</feature>
<sequence>MEYADIVIGGVRHGKPYISDYHGEGNWKPVVDISQDWQLRSATENGTHTTLEVSRVFNTCDNDDLPINNDTTKLIWSIGITDDLEHHQKRGSTSVIILNPVTPPINITESQVWEMKVNTTLPAGDTTYWCTAHKSPSYTSKRHIIGFELYESILRTPGGLCYEDNNIYNMRQECQHFVYGWAVGADPLYLPDNVGVPLN</sequence>
<dbReference type="GO" id="GO:0004500">
    <property type="term" value="F:dopamine beta-monooxygenase activity"/>
    <property type="evidence" value="ECO:0007669"/>
    <property type="project" value="InterPro"/>
</dbReference>
<protein>
    <recommendedName>
        <fullName evidence="2">DOMON domain-containing protein</fullName>
    </recommendedName>
</protein>
<dbReference type="GO" id="GO:0005615">
    <property type="term" value="C:extracellular space"/>
    <property type="evidence" value="ECO:0007669"/>
    <property type="project" value="TreeGrafter"/>
</dbReference>
<dbReference type="InterPro" id="IPR000323">
    <property type="entry name" value="Cu2_ascorb_mOase_N"/>
</dbReference>
<dbReference type="PROSITE" id="PS50836">
    <property type="entry name" value="DOMON"/>
    <property type="match status" value="1"/>
</dbReference>
<dbReference type="AlphaFoldDB" id="A0A8J2PHH7"/>
<evidence type="ECO:0000256" key="1">
    <source>
        <dbReference type="ARBA" id="ARBA00010676"/>
    </source>
</evidence>
<dbReference type="CDD" id="cd09631">
    <property type="entry name" value="DOMON_DOH"/>
    <property type="match status" value="1"/>
</dbReference>
<dbReference type="InterPro" id="IPR005018">
    <property type="entry name" value="DOMON_domain"/>
</dbReference>
<dbReference type="GO" id="GO:0006589">
    <property type="term" value="P:octopamine biosynthetic process"/>
    <property type="evidence" value="ECO:0007669"/>
    <property type="project" value="TreeGrafter"/>
</dbReference>
<dbReference type="InterPro" id="IPR045266">
    <property type="entry name" value="DOH_DOMON"/>
</dbReference>
<dbReference type="Pfam" id="PF03351">
    <property type="entry name" value="DOMON"/>
    <property type="match status" value="1"/>
</dbReference>
<dbReference type="PANTHER" id="PTHR10157">
    <property type="entry name" value="DOPAMINE BETA HYDROXYLASE RELATED"/>
    <property type="match status" value="1"/>
</dbReference>
<gene>
    <name evidence="3" type="ORF">AFUS01_LOCUS26064</name>
</gene>
<dbReference type="GO" id="GO:0005507">
    <property type="term" value="F:copper ion binding"/>
    <property type="evidence" value="ECO:0007669"/>
    <property type="project" value="InterPro"/>
</dbReference>
<dbReference type="GO" id="GO:0030667">
    <property type="term" value="C:secretory granule membrane"/>
    <property type="evidence" value="ECO:0007669"/>
    <property type="project" value="TreeGrafter"/>
</dbReference>
<reference evidence="3" key="1">
    <citation type="submission" date="2021-06" db="EMBL/GenBank/DDBJ databases">
        <authorList>
            <person name="Hodson N. C."/>
            <person name="Mongue J. A."/>
            <person name="Jaron S. K."/>
        </authorList>
    </citation>
    <scope>NUCLEOTIDE SEQUENCE</scope>
</reference>
<organism evidence="3 4">
    <name type="scientific">Allacma fusca</name>
    <dbReference type="NCBI Taxonomy" id="39272"/>
    <lineage>
        <taxon>Eukaryota</taxon>
        <taxon>Metazoa</taxon>
        <taxon>Ecdysozoa</taxon>
        <taxon>Arthropoda</taxon>
        <taxon>Hexapoda</taxon>
        <taxon>Collembola</taxon>
        <taxon>Symphypleona</taxon>
        <taxon>Sminthuridae</taxon>
        <taxon>Allacma</taxon>
    </lineage>
</organism>
<evidence type="ECO:0000313" key="4">
    <source>
        <dbReference type="Proteomes" id="UP000708208"/>
    </source>
</evidence>
<comment type="caution">
    <text evidence="3">The sequence shown here is derived from an EMBL/GenBank/DDBJ whole genome shotgun (WGS) entry which is preliminary data.</text>
</comment>
<evidence type="ECO:0000313" key="3">
    <source>
        <dbReference type="EMBL" id="CAG7815380.1"/>
    </source>
</evidence>
<keyword evidence="4" id="KW-1185">Reference proteome</keyword>
<dbReference type="PANTHER" id="PTHR10157:SF23">
    <property type="entry name" value="MOXD1 HOMOLOG 1"/>
    <property type="match status" value="1"/>
</dbReference>
<feature type="non-terminal residue" evidence="3">
    <location>
        <position position="1"/>
    </location>
</feature>
<dbReference type="EMBL" id="CAJVCH010342985">
    <property type="protein sequence ID" value="CAG7815380.1"/>
    <property type="molecule type" value="Genomic_DNA"/>
</dbReference>
<proteinExistence type="inferred from homology"/>
<dbReference type="GO" id="GO:0042420">
    <property type="term" value="P:dopamine catabolic process"/>
    <property type="evidence" value="ECO:0007669"/>
    <property type="project" value="TreeGrafter"/>
</dbReference>
<name>A0A8J2PHH7_9HEXA</name>
<accession>A0A8J2PHH7</accession>
<dbReference type="OrthoDB" id="10003276at2759"/>